<feature type="region of interest" description="Disordered" evidence="1">
    <location>
        <begin position="132"/>
        <end position="160"/>
    </location>
</feature>
<feature type="compositionally biased region" description="Polar residues" evidence="1">
    <location>
        <begin position="171"/>
        <end position="184"/>
    </location>
</feature>
<dbReference type="InterPro" id="IPR056524">
    <property type="entry name" value="KIF6/9_C"/>
</dbReference>
<evidence type="ECO:0000313" key="3">
    <source>
        <dbReference type="EMBL" id="VDP79297.1"/>
    </source>
</evidence>
<dbReference type="EMBL" id="UZAL01041954">
    <property type="protein sequence ID" value="VDP79297.1"/>
    <property type="molecule type" value="Genomic_DNA"/>
</dbReference>
<name>A0A3P8FSL5_9TREM</name>
<dbReference type="Pfam" id="PF23735">
    <property type="entry name" value="KIF9"/>
    <property type="match status" value="1"/>
</dbReference>
<evidence type="ECO:0000256" key="1">
    <source>
        <dbReference type="SAM" id="MobiDB-lite"/>
    </source>
</evidence>
<evidence type="ECO:0000313" key="4">
    <source>
        <dbReference type="Proteomes" id="UP000269396"/>
    </source>
</evidence>
<dbReference type="AlphaFoldDB" id="A0A3P8FSL5"/>
<feature type="compositionally biased region" description="Low complexity" evidence="1">
    <location>
        <begin position="135"/>
        <end position="149"/>
    </location>
</feature>
<gene>
    <name evidence="3" type="ORF">SMTD_LOCUS19245</name>
</gene>
<accession>A0A3P8FSL5</accession>
<feature type="domain" description="Kinesin-like protein KIF6/9 C-terminal" evidence="2">
    <location>
        <begin position="1"/>
        <end position="129"/>
    </location>
</feature>
<reference evidence="3 4" key="1">
    <citation type="submission" date="2018-11" db="EMBL/GenBank/DDBJ databases">
        <authorList>
            <consortium name="Pathogen Informatics"/>
        </authorList>
    </citation>
    <scope>NUCLEOTIDE SEQUENCE [LARGE SCALE GENOMIC DNA]</scope>
    <source>
        <strain>Denwood</strain>
        <strain evidence="4">Zambia</strain>
    </source>
</reference>
<feature type="region of interest" description="Disordered" evidence="1">
    <location>
        <begin position="165"/>
        <end position="184"/>
    </location>
</feature>
<evidence type="ECO:0000259" key="2">
    <source>
        <dbReference type="Pfam" id="PF23735"/>
    </source>
</evidence>
<organism evidence="3 4">
    <name type="scientific">Schistosoma mattheei</name>
    <dbReference type="NCBI Taxonomy" id="31246"/>
    <lineage>
        <taxon>Eukaryota</taxon>
        <taxon>Metazoa</taxon>
        <taxon>Spiralia</taxon>
        <taxon>Lophotrochozoa</taxon>
        <taxon>Platyhelminthes</taxon>
        <taxon>Trematoda</taxon>
        <taxon>Digenea</taxon>
        <taxon>Strigeidida</taxon>
        <taxon>Schistosomatoidea</taxon>
        <taxon>Schistosomatidae</taxon>
        <taxon>Schistosoma</taxon>
    </lineage>
</organism>
<sequence>MGREEAFNIFKQDYPLQDEINKKKEELKSLYAEAKLQGSKMSKAKEEVGAIRVQLNSLMQTDQNDSKTQHLVTELRNQLELKRTEYRDSYSSLKELKPRVEHLQHSLELAKMRLVQDFESWWNQMSIEQSDDNISHQQQNESNSLNSLNDPKNVKLNDTSSVCTVEDKNLSESSKQSYTDSKLNKSSIESVQLNKHFNNNSVNYQLNHSIPMTGDPVVDADILTFIRAREKIRSKRLNMNQQIKSPCIE</sequence>
<keyword evidence="4" id="KW-1185">Reference proteome</keyword>
<proteinExistence type="predicted"/>
<dbReference type="Proteomes" id="UP000269396">
    <property type="component" value="Unassembled WGS sequence"/>
</dbReference>
<protein>
    <recommendedName>
        <fullName evidence="2">Kinesin-like protein KIF6/9 C-terminal domain-containing protein</fullName>
    </recommendedName>
</protein>